<organism evidence="1">
    <name type="scientific">Anopheles sinensis</name>
    <name type="common">Mosquito</name>
    <dbReference type="NCBI Taxonomy" id="74873"/>
    <lineage>
        <taxon>Eukaryota</taxon>
        <taxon>Metazoa</taxon>
        <taxon>Ecdysozoa</taxon>
        <taxon>Arthropoda</taxon>
        <taxon>Hexapoda</taxon>
        <taxon>Insecta</taxon>
        <taxon>Pterygota</taxon>
        <taxon>Neoptera</taxon>
        <taxon>Endopterygota</taxon>
        <taxon>Diptera</taxon>
        <taxon>Nematocera</taxon>
        <taxon>Culicoidea</taxon>
        <taxon>Culicidae</taxon>
        <taxon>Anophelinae</taxon>
        <taxon>Anopheles</taxon>
    </lineage>
</organism>
<dbReference type="AlphaFoldDB" id="A0A084VXK7"/>
<evidence type="ECO:0000313" key="1">
    <source>
        <dbReference type="EMBL" id="KFB42701.1"/>
    </source>
</evidence>
<accession>A0A084VXK7</accession>
<dbReference type="EMBL" id="KE525212">
    <property type="protein sequence ID" value="KFB42701.1"/>
    <property type="molecule type" value="Genomic_DNA"/>
</dbReference>
<reference evidence="2" key="2">
    <citation type="submission" date="2020-05" db="UniProtKB">
        <authorList>
            <consortium name="EnsemblMetazoa"/>
        </authorList>
    </citation>
    <scope>IDENTIFICATION</scope>
</reference>
<evidence type="ECO:0000313" key="2">
    <source>
        <dbReference type="EnsemblMetazoa" id="ASIC010440-PA"/>
    </source>
</evidence>
<proteinExistence type="predicted"/>
<protein>
    <submittedName>
        <fullName evidence="1 2">Uncharacterized protein</fullName>
    </submittedName>
</protein>
<dbReference type="VEuPathDB" id="VectorBase:ASIS006607"/>
<reference evidence="1 3" key="1">
    <citation type="journal article" date="2014" name="BMC Genomics">
        <title>Genome sequence of Anopheles sinensis provides insight into genetics basis of mosquito competence for malaria parasites.</title>
        <authorList>
            <person name="Zhou D."/>
            <person name="Zhang D."/>
            <person name="Ding G."/>
            <person name="Shi L."/>
            <person name="Hou Q."/>
            <person name="Ye Y."/>
            <person name="Xu Y."/>
            <person name="Zhou H."/>
            <person name="Xiong C."/>
            <person name="Li S."/>
            <person name="Yu J."/>
            <person name="Hong S."/>
            <person name="Yu X."/>
            <person name="Zou P."/>
            <person name="Chen C."/>
            <person name="Chang X."/>
            <person name="Wang W."/>
            <person name="Lv Y."/>
            <person name="Sun Y."/>
            <person name="Ma L."/>
            <person name="Shen B."/>
            <person name="Zhu C."/>
        </authorList>
    </citation>
    <scope>NUCLEOTIDE SEQUENCE [LARGE SCALE GENOMIC DNA]</scope>
</reference>
<sequence>MGFLRRIVSTLGGRKFPCLPVSGTESSRNWIQAADTTLGADIENTMASGRARLPPTPGTIGGPNPSTRPLAELHTNNNLYHSAPHLNVHRHQQEVVTAIGTDSALGHGIVTQPLRKQFDAARHM</sequence>
<name>A0A084VXK7_ANOSI</name>
<dbReference type="EMBL" id="ATLV01018088">
    <property type="status" value="NOT_ANNOTATED_CDS"/>
    <property type="molecule type" value="Genomic_DNA"/>
</dbReference>
<keyword evidence="3" id="KW-1185">Reference proteome</keyword>
<evidence type="ECO:0000313" key="3">
    <source>
        <dbReference type="Proteomes" id="UP000030765"/>
    </source>
</evidence>
<dbReference type="VEuPathDB" id="VectorBase:ASIC010440"/>
<gene>
    <name evidence="1" type="ORF">ZHAS_00010440</name>
</gene>
<dbReference type="EnsemblMetazoa" id="ASIC010440-RA">
    <property type="protein sequence ID" value="ASIC010440-PA"/>
    <property type="gene ID" value="ASIC010440"/>
</dbReference>
<dbReference type="Proteomes" id="UP000030765">
    <property type="component" value="Unassembled WGS sequence"/>
</dbReference>